<dbReference type="GO" id="GO:0016747">
    <property type="term" value="F:acyltransferase activity, transferring groups other than amino-acyl groups"/>
    <property type="evidence" value="ECO:0007669"/>
    <property type="project" value="InterPro"/>
</dbReference>
<dbReference type="InterPro" id="IPR050832">
    <property type="entry name" value="Bact_Acetyltransf"/>
</dbReference>
<keyword evidence="2" id="KW-0012">Acyltransferase</keyword>
<feature type="domain" description="N-acetyltransferase" evidence="3">
    <location>
        <begin position="57"/>
        <end position="204"/>
    </location>
</feature>
<accession>I4C1M2</accession>
<keyword evidence="1 4" id="KW-0808">Transferase</keyword>
<evidence type="ECO:0000256" key="1">
    <source>
        <dbReference type="ARBA" id="ARBA00022679"/>
    </source>
</evidence>
<gene>
    <name evidence="4" type="ordered locus">Desti_0737</name>
</gene>
<keyword evidence="5" id="KW-1185">Reference proteome</keyword>
<sequence>MNWSAKSRESHDLDAALKKTPEWKRVRAYHFGRSETNRRDTSILNKATALPSDHEQLSITRPQAGEENSIVSLLCAQIREHRIQHDAQSISKVVARILSDERFGFFLLARIDGQVIGIAYLATILSIEHAGPVGWLEEIYVSPEHRNKGVGRELLSKLLEHARELGIAAIDLEVDSEHQAAESLYAGFGFRRLSRSRWVKTLRP</sequence>
<dbReference type="Pfam" id="PF00583">
    <property type="entry name" value="Acetyltransf_1"/>
    <property type="match status" value="1"/>
</dbReference>
<dbReference type="SUPFAM" id="SSF55729">
    <property type="entry name" value="Acyl-CoA N-acyltransferases (Nat)"/>
    <property type="match status" value="1"/>
</dbReference>
<dbReference type="CDD" id="cd04301">
    <property type="entry name" value="NAT_SF"/>
    <property type="match status" value="1"/>
</dbReference>
<reference evidence="5" key="1">
    <citation type="submission" date="2012-06" db="EMBL/GenBank/DDBJ databases">
        <title>Complete sequence of chromosome of Desulfomonile tiedjei DSM 6799.</title>
        <authorList>
            <person name="Lucas S."/>
            <person name="Copeland A."/>
            <person name="Lapidus A."/>
            <person name="Glavina del Rio T."/>
            <person name="Dalin E."/>
            <person name="Tice H."/>
            <person name="Bruce D."/>
            <person name="Goodwin L."/>
            <person name="Pitluck S."/>
            <person name="Peters L."/>
            <person name="Ovchinnikova G."/>
            <person name="Zeytun A."/>
            <person name="Lu M."/>
            <person name="Kyrpides N."/>
            <person name="Mavromatis K."/>
            <person name="Ivanova N."/>
            <person name="Brettin T."/>
            <person name="Detter J.C."/>
            <person name="Han C."/>
            <person name="Larimer F."/>
            <person name="Land M."/>
            <person name="Hauser L."/>
            <person name="Markowitz V."/>
            <person name="Cheng J.-F."/>
            <person name="Hugenholtz P."/>
            <person name="Woyke T."/>
            <person name="Wu D."/>
            <person name="Spring S."/>
            <person name="Schroeder M."/>
            <person name="Brambilla E."/>
            <person name="Klenk H.-P."/>
            <person name="Eisen J.A."/>
        </authorList>
    </citation>
    <scope>NUCLEOTIDE SEQUENCE [LARGE SCALE GENOMIC DNA]</scope>
    <source>
        <strain evidence="5">ATCC 49306 / DSM 6799 / DCB-1</strain>
    </source>
</reference>
<dbReference type="InterPro" id="IPR000182">
    <property type="entry name" value="GNAT_dom"/>
</dbReference>
<evidence type="ECO:0000259" key="3">
    <source>
        <dbReference type="PROSITE" id="PS51186"/>
    </source>
</evidence>
<name>I4C1M2_DESTA</name>
<evidence type="ECO:0000313" key="4">
    <source>
        <dbReference type="EMBL" id="AFM23463.1"/>
    </source>
</evidence>
<dbReference type="PANTHER" id="PTHR43877">
    <property type="entry name" value="AMINOALKYLPHOSPHONATE N-ACETYLTRANSFERASE-RELATED-RELATED"/>
    <property type="match status" value="1"/>
</dbReference>
<proteinExistence type="predicted"/>
<dbReference type="InterPro" id="IPR016181">
    <property type="entry name" value="Acyl_CoA_acyltransferase"/>
</dbReference>
<evidence type="ECO:0000313" key="5">
    <source>
        <dbReference type="Proteomes" id="UP000006055"/>
    </source>
</evidence>
<dbReference type="Proteomes" id="UP000006055">
    <property type="component" value="Chromosome"/>
</dbReference>
<dbReference type="KEGG" id="dti:Desti_0737"/>
<dbReference type="eggNOG" id="COG0456">
    <property type="taxonomic scope" value="Bacteria"/>
</dbReference>
<dbReference type="HOGENOM" id="CLU_1341470_0_0_7"/>
<protein>
    <submittedName>
        <fullName evidence="4">Acetyltransferase</fullName>
    </submittedName>
</protein>
<dbReference type="AlphaFoldDB" id="I4C1M2"/>
<organism evidence="4 5">
    <name type="scientific">Desulfomonile tiedjei (strain ATCC 49306 / DSM 6799 / DCB-1)</name>
    <dbReference type="NCBI Taxonomy" id="706587"/>
    <lineage>
        <taxon>Bacteria</taxon>
        <taxon>Pseudomonadati</taxon>
        <taxon>Thermodesulfobacteriota</taxon>
        <taxon>Desulfomonilia</taxon>
        <taxon>Desulfomonilales</taxon>
        <taxon>Desulfomonilaceae</taxon>
        <taxon>Desulfomonile</taxon>
    </lineage>
</organism>
<dbReference type="PROSITE" id="PS51186">
    <property type="entry name" value="GNAT"/>
    <property type="match status" value="1"/>
</dbReference>
<dbReference type="STRING" id="706587.Desti_0737"/>
<dbReference type="EMBL" id="CP003360">
    <property type="protein sequence ID" value="AFM23463.1"/>
    <property type="molecule type" value="Genomic_DNA"/>
</dbReference>
<dbReference type="Gene3D" id="3.40.630.30">
    <property type="match status" value="1"/>
</dbReference>
<evidence type="ECO:0000256" key="2">
    <source>
        <dbReference type="ARBA" id="ARBA00023315"/>
    </source>
</evidence>